<protein>
    <submittedName>
        <fullName evidence="1">Uncharacterized protein</fullName>
    </submittedName>
</protein>
<comment type="caution">
    <text evidence="1">The sequence shown here is derived from an EMBL/GenBank/DDBJ whole genome shotgun (WGS) entry which is preliminary data.</text>
</comment>
<dbReference type="Proteomes" id="UP000618943">
    <property type="component" value="Unassembled WGS sequence"/>
</dbReference>
<dbReference type="EMBL" id="JAEOAH010000008">
    <property type="protein sequence ID" value="MBK3495014.1"/>
    <property type="molecule type" value="Genomic_DNA"/>
</dbReference>
<organism evidence="1 2">
    <name type="scientific">Viridibacillus soli</name>
    <dbReference type="NCBI Taxonomy" id="2798301"/>
    <lineage>
        <taxon>Bacteria</taxon>
        <taxon>Bacillati</taxon>
        <taxon>Bacillota</taxon>
        <taxon>Bacilli</taxon>
        <taxon>Bacillales</taxon>
        <taxon>Caryophanaceae</taxon>
        <taxon>Viridibacillus</taxon>
    </lineage>
</organism>
<evidence type="ECO:0000313" key="2">
    <source>
        <dbReference type="Proteomes" id="UP000618943"/>
    </source>
</evidence>
<sequence length="147" mass="16858">MNGQNLTPTSVGQSVELDDSMFTIYSEIEITDIPLGENIQFHIEYTHLDFEIPIDQPWILDINVPSERIAETSETIQLKQDIVLGNNQSVDVEKLVLTSILTVFYYTWSEEANHIAFKIVRESETEIPFHSDSIDPVASSIRYKPWI</sequence>
<accession>A0ABS1H6T9</accession>
<name>A0ABS1H6T9_9BACL</name>
<evidence type="ECO:0000313" key="1">
    <source>
        <dbReference type="EMBL" id="MBK3495014.1"/>
    </source>
</evidence>
<keyword evidence="2" id="KW-1185">Reference proteome</keyword>
<proteinExistence type="predicted"/>
<gene>
    <name evidence="1" type="ORF">JFL43_09100</name>
</gene>
<dbReference type="RefSeq" id="WP_200748790.1">
    <property type="nucleotide sequence ID" value="NZ_JAEOAH010000008.1"/>
</dbReference>
<reference evidence="1 2" key="1">
    <citation type="submission" date="2020-12" db="EMBL/GenBank/DDBJ databases">
        <title>YIM B01967 draft genome.</title>
        <authorList>
            <person name="Yan X."/>
        </authorList>
    </citation>
    <scope>NUCLEOTIDE SEQUENCE [LARGE SCALE GENOMIC DNA]</scope>
    <source>
        <strain evidence="1 2">YIM B01967</strain>
    </source>
</reference>